<evidence type="ECO:0000259" key="15">
    <source>
        <dbReference type="Pfam" id="PF14849"/>
    </source>
</evidence>
<dbReference type="GO" id="GO:0032977">
    <property type="term" value="F:membrane insertase activity"/>
    <property type="evidence" value="ECO:0007669"/>
    <property type="project" value="InterPro"/>
</dbReference>
<feature type="domain" description="Membrane insertase YidC/Oxa/ALB C-terminal" evidence="14">
    <location>
        <begin position="347"/>
        <end position="525"/>
    </location>
</feature>
<dbReference type="InterPro" id="IPR047196">
    <property type="entry name" value="YidC_ALB_C"/>
</dbReference>
<dbReference type="OrthoDB" id="9780552at2"/>
<evidence type="ECO:0000256" key="7">
    <source>
        <dbReference type="ARBA" id="ARBA00022927"/>
    </source>
</evidence>
<evidence type="ECO:0000256" key="4">
    <source>
        <dbReference type="ARBA" id="ARBA00022448"/>
    </source>
</evidence>
<dbReference type="InterPro" id="IPR028055">
    <property type="entry name" value="YidC/Oxa/ALB_C"/>
</dbReference>
<keyword evidence="6 13" id="KW-0812">Transmembrane</keyword>
<dbReference type="PRINTS" id="PR01900">
    <property type="entry name" value="YIDCPROTEIN"/>
</dbReference>
<feature type="transmembrane region" description="Helical" evidence="13">
    <location>
        <begin position="488"/>
        <end position="513"/>
    </location>
</feature>
<evidence type="ECO:0000256" key="9">
    <source>
        <dbReference type="ARBA" id="ARBA00023136"/>
    </source>
</evidence>
<dbReference type="Pfam" id="PF14849">
    <property type="entry name" value="YidC_periplas"/>
    <property type="match status" value="1"/>
</dbReference>
<dbReference type="PATRIC" id="fig|118101.4.peg.16"/>
<evidence type="ECO:0000256" key="11">
    <source>
        <dbReference type="ARBA" id="ARBA00033245"/>
    </source>
</evidence>
<keyword evidence="4 13" id="KW-0813">Transport</keyword>
<dbReference type="Gene3D" id="2.70.98.90">
    <property type="match status" value="1"/>
</dbReference>
<dbReference type="NCBIfam" id="NF002352">
    <property type="entry name" value="PRK01318.1-3"/>
    <property type="match status" value="1"/>
</dbReference>
<evidence type="ECO:0000256" key="10">
    <source>
        <dbReference type="ARBA" id="ARBA00023186"/>
    </source>
</evidence>
<organism evidence="16 17">
    <name type="scientific">Buchnera aphidicola subsp. Diuraphis noxia</name>
    <dbReference type="NCBI Taxonomy" id="118101"/>
    <lineage>
        <taxon>Bacteria</taxon>
        <taxon>Pseudomonadati</taxon>
        <taxon>Pseudomonadota</taxon>
        <taxon>Gammaproteobacteria</taxon>
        <taxon>Enterobacterales</taxon>
        <taxon>Erwiniaceae</taxon>
        <taxon>Buchnera</taxon>
    </lineage>
</organism>
<dbReference type="CDD" id="cd19961">
    <property type="entry name" value="EcYidC-like_peri"/>
    <property type="match status" value="1"/>
</dbReference>
<evidence type="ECO:0000256" key="6">
    <source>
        <dbReference type="ARBA" id="ARBA00022692"/>
    </source>
</evidence>
<evidence type="ECO:0000256" key="5">
    <source>
        <dbReference type="ARBA" id="ARBA00022475"/>
    </source>
</evidence>
<keyword evidence="8 13" id="KW-1133">Transmembrane helix</keyword>
<evidence type="ECO:0000256" key="8">
    <source>
        <dbReference type="ARBA" id="ARBA00022989"/>
    </source>
</evidence>
<comment type="subunit">
    <text evidence="13">Interacts with the Sec translocase complex via SecD. Specifically interacts with transmembrane segments of nascent integral membrane proteins during membrane integration.</text>
</comment>
<dbReference type="NCBIfam" id="TIGR03593">
    <property type="entry name" value="yidC_nterm"/>
    <property type="match status" value="1"/>
</dbReference>
<dbReference type="PANTHER" id="PTHR12428:SF65">
    <property type="entry name" value="CYTOCHROME C OXIDASE ASSEMBLY PROTEIN COX18, MITOCHONDRIAL"/>
    <property type="match status" value="1"/>
</dbReference>
<dbReference type="AlphaFoldDB" id="A0A1B2H7V5"/>
<dbReference type="Pfam" id="PF02096">
    <property type="entry name" value="60KD_IMP"/>
    <property type="match status" value="1"/>
</dbReference>
<name>A0A1B2H7V5_BUCDN</name>
<dbReference type="HAMAP" id="MF_01810">
    <property type="entry name" value="YidC_type1"/>
    <property type="match status" value="1"/>
</dbReference>
<keyword evidence="10 13" id="KW-0143">Chaperone</keyword>
<dbReference type="GO" id="GO:0015031">
    <property type="term" value="P:protein transport"/>
    <property type="evidence" value="ECO:0007669"/>
    <property type="project" value="UniProtKB-KW"/>
</dbReference>
<keyword evidence="9 13" id="KW-0472">Membrane</keyword>
<evidence type="ECO:0000256" key="12">
    <source>
        <dbReference type="ARBA" id="ARBA00033342"/>
    </source>
</evidence>
<dbReference type="NCBIfam" id="TIGR03592">
    <property type="entry name" value="yidC_oxa1_cterm"/>
    <property type="match status" value="1"/>
</dbReference>
<comment type="subcellular location">
    <subcellularLocation>
        <location evidence="1">Cell inner membrane</location>
        <topology evidence="1">Multi-pass membrane protein</topology>
    </subcellularLocation>
    <subcellularLocation>
        <location evidence="13">Cell membrane</location>
        <topology evidence="13">Multi-pass membrane protein</topology>
    </subcellularLocation>
</comment>
<dbReference type="InterPro" id="IPR019998">
    <property type="entry name" value="Membr_insert_YidC"/>
</dbReference>
<dbReference type="STRING" id="118101.ATN01_00075"/>
<dbReference type="CDD" id="cd20070">
    <property type="entry name" value="5TM_YidC_Alb3"/>
    <property type="match status" value="1"/>
</dbReference>
<comment type="similarity">
    <text evidence="2 13">Belongs to the OXA1/ALB3/YidC family. Type 1 subfamily.</text>
</comment>
<feature type="transmembrane region" description="Helical" evidence="13">
    <location>
        <begin position="416"/>
        <end position="437"/>
    </location>
</feature>
<gene>
    <name evidence="13" type="primary">yidC</name>
    <name evidence="16" type="ORF">ATN01_00075</name>
</gene>
<evidence type="ECO:0000313" key="16">
    <source>
        <dbReference type="EMBL" id="ANZ22270.1"/>
    </source>
</evidence>
<evidence type="ECO:0000256" key="13">
    <source>
        <dbReference type="HAMAP-Rule" id="MF_01810"/>
    </source>
</evidence>
<dbReference type="Proteomes" id="UP000093070">
    <property type="component" value="Chromosome"/>
</dbReference>
<dbReference type="GO" id="GO:0051205">
    <property type="term" value="P:protein insertion into membrane"/>
    <property type="evidence" value="ECO:0007669"/>
    <property type="project" value="TreeGrafter"/>
</dbReference>
<dbReference type="InterPro" id="IPR028053">
    <property type="entry name" value="Membr_insert_YidC_N"/>
</dbReference>
<keyword evidence="7 13" id="KW-0653">Protein transport</keyword>
<accession>A0A1B2H7V5</accession>
<feature type="domain" description="Membrane insertase YidC N-terminal" evidence="15">
    <location>
        <begin position="53"/>
        <end position="336"/>
    </location>
</feature>
<dbReference type="InterPro" id="IPR038221">
    <property type="entry name" value="YidC_periplasmic_sf"/>
</dbReference>
<feature type="transmembrane region" description="Helical" evidence="13">
    <location>
        <begin position="347"/>
        <end position="366"/>
    </location>
</feature>
<dbReference type="PRINTS" id="PR00701">
    <property type="entry name" value="60KDINNERMP"/>
</dbReference>
<protein>
    <recommendedName>
        <fullName evidence="3 13">Membrane protein insertase YidC</fullName>
    </recommendedName>
    <alternativeName>
        <fullName evidence="12 13">Foldase YidC</fullName>
    </alternativeName>
    <alternativeName>
        <fullName evidence="11 13">Membrane integrase YidC</fullName>
    </alternativeName>
    <alternativeName>
        <fullName evidence="13">Membrane protein YidC</fullName>
    </alternativeName>
</protein>
<evidence type="ECO:0000256" key="2">
    <source>
        <dbReference type="ARBA" id="ARBA00010527"/>
    </source>
</evidence>
<evidence type="ECO:0000256" key="3">
    <source>
        <dbReference type="ARBA" id="ARBA00015325"/>
    </source>
</evidence>
<keyword evidence="5 13" id="KW-1003">Cell membrane</keyword>
<reference evidence="16 17" key="1">
    <citation type="submission" date="2015-11" db="EMBL/GenBank/DDBJ databases">
        <title>The complete genome of Buchnera aphidicola from Diuraphis noxia biotype SAM.</title>
        <authorList>
            <person name="Burger N.F.V."/>
            <person name="Oberholster A.-M."/>
        </authorList>
    </citation>
    <scope>NUCLEOTIDE SEQUENCE [LARGE SCALE GENOMIC DNA]</scope>
    <source>
        <strain evidence="16">SAM</strain>
    </source>
</reference>
<proteinExistence type="inferred from homology"/>
<dbReference type="InterPro" id="IPR001708">
    <property type="entry name" value="YidC/ALB3/OXA1/COX18"/>
</dbReference>
<evidence type="ECO:0000313" key="17">
    <source>
        <dbReference type="Proteomes" id="UP000093070"/>
    </source>
</evidence>
<dbReference type="NCBIfam" id="NF002351">
    <property type="entry name" value="PRK01318.1-1"/>
    <property type="match status" value="1"/>
</dbReference>
<dbReference type="EMBL" id="CP013259">
    <property type="protein sequence ID" value="ANZ22270.1"/>
    <property type="molecule type" value="Genomic_DNA"/>
</dbReference>
<comment type="function">
    <text evidence="13">Required for the insertion and/or proper folding and/or complex formation of integral membrane proteins into the membrane. Involved in integration of membrane proteins that insert both dependently and independently of the Sec translocase complex, as well as at least some lipoproteins. Aids folding of multispanning membrane proteins.</text>
</comment>
<dbReference type="PANTHER" id="PTHR12428">
    <property type="entry name" value="OXA1"/>
    <property type="match status" value="1"/>
</dbReference>
<evidence type="ECO:0000256" key="1">
    <source>
        <dbReference type="ARBA" id="ARBA00004429"/>
    </source>
</evidence>
<sequence>MEVQRNFFIFAFLFVSFLLWQAWQSQISSSNKTNEKKNLTSHFLNTEKHNNQIVIKNDVISLSVNMYGGDIEEAYLLTYKDQLHSSKPFKLLETTPDFIYQAQSGLTGKDGPDRFNNDTRPLYVAKKNSFKLEDHEKELRVPIKWINKNGVTYTKTFILKPKRYDVQVEYEIDNSTQDSLEMNMLGQIKQTISLPEKRNSYSGNFALQTFRGAAYSSSDNKYEKYKFDAISHNKNLHVLTTNGWIAMLQQYFAVAWIPGDSIGQNTIYTANLDHGIAAIGYKSPVIHVSPYSKSLIKSKIWIGPEIQKEMQLVAPNLDLTVDYGWLWFLSQPLFQLLTFLHKIIGNWGFSIILITFIMKAITYPLTKSQYVSMAKMRMLQPKIKEIKEKFKHDKKRISQEIIILYKNERINPLGGFLPIFIQMPIFLSLYYMLISSVELRHSPFILWVHDLSSQDPYYILPMIMGLTMFIIQKISSVSNVTDPFQKKIMHFIPIIFTIFFLWFPSGLVLYYIISNVVTIIQQRFIFSKLN</sequence>
<dbReference type="RefSeq" id="WP_075433090.1">
    <property type="nucleotide sequence ID" value="NZ_CP013259.1"/>
</dbReference>
<feature type="transmembrane region" description="Helical" evidence="13">
    <location>
        <begin position="457"/>
        <end position="476"/>
    </location>
</feature>
<dbReference type="GO" id="GO:0005886">
    <property type="term" value="C:plasma membrane"/>
    <property type="evidence" value="ECO:0007669"/>
    <property type="project" value="UniProtKB-SubCell"/>
</dbReference>
<evidence type="ECO:0000259" key="14">
    <source>
        <dbReference type="Pfam" id="PF02096"/>
    </source>
</evidence>